<gene>
    <name evidence="1" type="ORF">Ccrd_024645</name>
</gene>
<dbReference type="EMBL" id="LEKV01005660">
    <property type="protein sequence ID" value="KVH87972.1"/>
    <property type="molecule type" value="Genomic_DNA"/>
</dbReference>
<comment type="caution">
    <text evidence="1">The sequence shown here is derived from an EMBL/GenBank/DDBJ whole genome shotgun (WGS) entry which is preliminary data.</text>
</comment>
<protein>
    <submittedName>
        <fullName evidence="1">Uncharacterized protein</fullName>
    </submittedName>
</protein>
<sequence length="65" mass="7491">MHEDRSWPDVFAERSVNPKVSSKSKLQSKSGMYIHVLSVFSSEKHPTFRAFSRRMSNVFGKGIME</sequence>
<dbReference type="Gramene" id="KVH87972">
    <property type="protein sequence ID" value="KVH87972"/>
    <property type="gene ID" value="Ccrd_024645"/>
</dbReference>
<accession>A0A118JSF2</accession>
<dbReference type="AlphaFoldDB" id="A0A118JSF2"/>
<organism evidence="1 2">
    <name type="scientific">Cynara cardunculus var. scolymus</name>
    <name type="common">Globe artichoke</name>
    <name type="synonym">Cynara scolymus</name>
    <dbReference type="NCBI Taxonomy" id="59895"/>
    <lineage>
        <taxon>Eukaryota</taxon>
        <taxon>Viridiplantae</taxon>
        <taxon>Streptophyta</taxon>
        <taxon>Embryophyta</taxon>
        <taxon>Tracheophyta</taxon>
        <taxon>Spermatophyta</taxon>
        <taxon>Magnoliopsida</taxon>
        <taxon>eudicotyledons</taxon>
        <taxon>Gunneridae</taxon>
        <taxon>Pentapetalae</taxon>
        <taxon>asterids</taxon>
        <taxon>campanulids</taxon>
        <taxon>Asterales</taxon>
        <taxon>Asteraceae</taxon>
        <taxon>Carduoideae</taxon>
        <taxon>Cardueae</taxon>
        <taxon>Carduinae</taxon>
        <taxon>Cynara</taxon>
    </lineage>
</organism>
<evidence type="ECO:0000313" key="2">
    <source>
        <dbReference type="Proteomes" id="UP000243975"/>
    </source>
</evidence>
<name>A0A118JSF2_CYNCS</name>
<reference evidence="1 2" key="1">
    <citation type="journal article" date="2016" name="Sci. Rep.">
        <title>The genome sequence of the outbreeding globe artichoke constructed de novo incorporating a phase-aware low-pass sequencing strategy of F1 progeny.</title>
        <authorList>
            <person name="Scaglione D."/>
            <person name="Reyes-Chin-Wo S."/>
            <person name="Acquadro A."/>
            <person name="Froenicke L."/>
            <person name="Portis E."/>
            <person name="Beitel C."/>
            <person name="Tirone M."/>
            <person name="Mauro R."/>
            <person name="Lo Monaco A."/>
            <person name="Mauromicale G."/>
            <person name="Faccioli P."/>
            <person name="Cattivelli L."/>
            <person name="Rieseberg L."/>
            <person name="Michelmore R."/>
            <person name="Lanteri S."/>
        </authorList>
    </citation>
    <scope>NUCLEOTIDE SEQUENCE [LARGE SCALE GENOMIC DNA]</scope>
    <source>
        <strain evidence="1">2C</strain>
    </source>
</reference>
<proteinExistence type="predicted"/>
<keyword evidence="2" id="KW-1185">Reference proteome</keyword>
<evidence type="ECO:0000313" key="1">
    <source>
        <dbReference type="EMBL" id="KVH87972.1"/>
    </source>
</evidence>
<dbReference type="Proteomes" id="UP000243975">
    <property type="component" value="Unassembled WGS sequence"/>
</dbReference>